<name>A0A8H2W899_9AGAM</name>
<gene>
    <name evidence="3" type="ORF">RDB_LOCUS5339</name>
</gene>
<dbReference type="InterPro" id="IPR048840">
    <property type="entry name" value="PolA_pol_NTPase"/>
</dbReference>
<feature type="region of interest" description="Disordered" evidence="1">
    <location>
        <begin position="1"/>
        <end position="54"/>
    </location>
</feature>
<evidence type="ECO:0000259" key="2">
    <source>
        <dbReference type="Pfam" id="PF20750"/>
    </source>
</evidence>
<evidence type="ECO:0000256" key="1">
    <source>
        <dbReference type="SAM" id="MobiDB-lite"/>
    </source>
</evidence>
<evidence type="ECO:0000313" key="4">
    <source>
        <dbReference type="Proteomes" id="UP000663843"/>
    </source>
</evidence>
<feature type="non-terminal residue" evidence="3">
    <location>
        <position position="1"/>
    </location>
</feature>
<comment type="caution">
    <text evidence="3">The sequence shown here is derived from an EMBL/GenBank/DDBJ whole genome shotgun (WGS) entry which is preliminary data.</text>
</comment>
<dbReference type="AlphaFoldDB" id="A0A8H2W899"/>
<proteinExistence type="predicted"/>
<dbReference type="Proteomes" id="UP000663843">
    <property type="component" value="Unassembled WGS sequence"/>
</dbReference>
<dbReference type="Pfam" id="PF20750">
    <property type="entry name" value="PAP_NTPase"/>
    <property type="match status" value="1"/>
</dbReference>
<reference evidence="3" key="1">
    <citation type="submission" date="2021-01" db="EMBL/GenBank/DDBJ databases">
        <authorList>
            <person name="Kaushik A."/>
        </authorList>
    </citation>
    <scope>NUCLEOTIDE SEQUENCE</scope>
    <source>
        <strain evidence="3">AG2-2IIIB</strain>
    </source>
</reference>
<organism evidence="3 4">
    <name type="scientific">Rhizoctonia solani</name>
    <dbReference type="NCBI Taxonomy" id="456999"/>
    <lineage>
        <taxon>Eukaryota</taxon>
        <taxon>Fungi</taxon>
        <taxon>Dikarya</taxon>
        <taxon>Basidiomycota</taxon>
        <taxon>Agaricomycotina</taxon>
        <taxon>Agaricomycetes</taxon>
        <taxon>Cantharellales</taxon>
        <taxon>Ceratobasidiaceae</taxon>
        <taxon>Rhizoctonia</taxon>
    </lineage>
</organism>
<accession>A0A8H2W899</accession>
<evidence type="ECO:0000313" key="3">
    <source>
        <dbReference type="EMBL" id="CAE6347482.1"/>
    </source>
</evidence>
<sequence length="54" mass="5990">MARKLRPSSGSGYLGVTPPIATSGPSRMEETMTEELEQELRSQGTFESEEESKR</sequence>
<feature type="domain" description="Poly(A) polymerase nucleotidyltransferase" evidence="2">
    <location>
        <begin position="15"/>
        <end position="53"/>
    </location>
</feature>
<protein>
    <recommendedName>
        <fullName evidence="2">Poly(A) polymerase nucleotidyltransferase domain-containing protein</fullName>
    </recommendedName>
</protein>
<dbReference type="Gene3D" id="1.10.1410.10">
    <property type="match status" value="1"/>
</dbReference>
<dbReference type="EMBL" id="CAJMWT010000651">
    <property type="protein sequence ID" value="CAE6347482.1"/>
    <property type="molecule type" value="Genomic_DNA"/>
</dbReference>